<keyword evidence="11" id="KW-1185">Reference proteome</keyword>
<feature type="compositionally biased region" description="Basic and acidic residues" evidence="7">
    <location>
        <begin position="1836"/>
        <end position="1846"/>
    </location>
</feature>
<feature type="region of interest" description="Disordered" evidence="7">
    <location>
        <begin position="1831"/>
        <end position="1851"/>
    </location>
</feature>
<dbReference type="InterPro" id="IPR015255">
    <property type="entry name" value="Vitellinogen_open_b-sht"/>
</dbReference>
<feature type="repeat" description="HEAT" evidence="5">
    <location>
        <begin position="696"/>
        <end position="736"/>
    </location>
</feature>
<dbReference type="InterPro" id="IPR050733">
    <property type="entry name" value="Vitellogenin/Apolipophorin"/>
</dbReference>
<dbReference type="InterPro" id="IPR011030">
    <property type="entry name" value="Lipovitellin_superhlx_dom"/>
</dbReference>
<protein>
    <submittedName>
        <fullName evidence="10">Lipoprotein amino terminal region domain-containing protein</fullName>
    </submittedName>
</protein>
<dbReference type="InterPro" id="IPR001846">
    <property type="entry name" value="VWF_type-D"/>
</dbReference>
<keyword evidence="2" id="KW-0758">Storage protein</keyword>
<gene>
    <name evidence="10" type="ORF">DdX_04231</name>
</gene>
<dbReference type="InterPro" id="IPR021133">
    <property type="entry name" value="HEAT_type_2"/>
</dbReference>
<dbReference type="SMART" id="SM00638">
    <property type="entry name" value="LPD_N"/>
    <property type="match status" value="1"/>
</dbReference>
<feature type="region of interest" description="Disordered" evidence="7">
    <location>
        <begin position="905"/>
        <end position="930"/>
    </location>
</feature>
<dbReference type="SMART" id="SM00216">
    <property type="entry name" value="VWD"/>
    <property type="match status" value="1"/>
</dbReference>
<dbReference type="InterPro" id="IPR015816">
    <property type="entry name" value="Vitellinogen_b-sht_N"/>
</dbReference>
<dbReference type="Gene3D" id="2.30.230.10">
    <property type="entry name" value="Lipovitellin, beta-sheet shell regions, chain A"/>
    <property type="match status" value="1"/>
</dbReference>
<dbReference type="PROSITE" id="PS51233">
    <property type="entry name" value="VWFD"/>
    <property type="match status" value="1"/>
</dbReference>
<dbReference type="Pfam" id="PF00094">
    <property type="entry name" value="VWD"/>
    <property type="match status" value="1"/>
</dbReference>
<keyword evidence="4" id="KW-0325">Glycoprotein</keyword>
<dbReference type="SUPFAM" id="SSF48431">
    <property type="entry name" value="Lipovitellin-phosvitin complex, superhelical domain"/>
    <property type="match status" value="1"/>
</dbReference>
<feature type="compositionally biased region" description="Acidic residues" evidence="7">
    <location>
        <begin position="1291"/>
        <end position="1305"/>
    </location>
</feature>
<sequence length="1942" mass="218461">MAVVAHKLKEMKTLPMWLAAAFLCAALLAVDGLRLNHRVRTALESSSQESRDDSQGINSFKDLFHAGTEYCFDYNAQIASGYSPRISSQQAMSRLNSQVCLVINQENVGTLRMLKIKAGQRNEGYGPTFDGNGESGSYASMQPMETFNKPEEREKEMLNAKLTLPVEFSYNDGLVTNIQFHQDDEPWSKNIKKAVLNLIQLNASPANTHLRNPEEHDEVEPEQDEADQQRQKKHGQTQRKTKQNHAFTTMEDNIEGVCQTSYTVTSLKSERDPRKSSINVTKSIDFLRCEALADVAYGFQIEPKSAKIFPEQPMYSGLQDQSQPSHSGTAIPKEKLGRSTIVRYVLSKNAQKQSQKNGNRYGIKRVELVSEYVVKSSEAESSQAMQTVAIAELDFQKSREPSVKREPTNIDASQSRAESLLYNSYVESGEKEFFMKGDETDVDVFRFSKKDGQAQVEEAVSSLESLVNVFTKDNKKYGHIDSTQSAELLERLVKVMRVCSKDELAQIESKTQERLAQAKSDAEFVVGQKQQIATDLFVDALAVAATRNTIALMTDKIQKSEQGDQENGKAISEAKAVQLLTVLGRGAGLPAPSDSQVDSVLSLCKSEKVQNSENGLKQVCWLTFGTMVKVGELTLQSSKAKSLGITKTPMKKTEICPETKIDLYRDVLVEQLNAAETMYDKILALKCLGNAGLVTAIPALRKVFTDKTESPIVRINAMDALRRLKFTLPAQAIQSQLLPLYANTEEDSEVRMKALGMIMRTRPSKAIVDQIAMVMANEKSMEVQSMAYSHIKTISESPVPEDKKCADHLKNAMKLARVDEEQMEHRHALGASRRGRYTVYNHQQQEGVFVDWTQVFSDSDASELPSHIHLGLDTFFNGQFNPNSAKLSVCQKDLEKIAKQILSGKSSSDLDDSEEGDEEEEKKDDEPGFFSKAVDSLKGIFGKAKIKGRDQSKKHARKTGPYVIATFRLNNVDLAMAPLVSNSKSKVGTASKIARKAKQALANLLQRFGAGSEKVHMQLNAAMVVNSRMSSVPTSVGVGLRMSQSMYVIGQVKASGQIYGGGKVDVKLHPNFNWVQTQKMEALTSSYSSGVSSTRMIEINLPLEATVQQTKNSRSSSARNIAQEYKISMKVPEKQSTLFGIHSLATTFTRGENVSLQMNNGNDKYYYHDQVKTVYSEQLRHQEREVNFTAGEHNFLGVPVRVSGHFQQPRQLDSLQEIMKVIMSGDNNLHVEFHPEDTNRKELQVVLGWNLYQDTSKTPATSIRPRIQDFYSGRAQDDVTSKRQQRQQDYVQDDSDESDSLEDEQERMRNSATKKEKQFDQHLGKKGTSSKGNKKHTINVQLETIGSGRQNEASATLETVCDYQVRACESTLRAKRSALAHERSDWSLQAQSQTLYPDYVYDIDELIEATEGEKKRQQKFFSHIEAEWGNQNQPQESIKLNAEGEASQEMMKQILNRVRQQYSQYQEDSFNDRPIHPSSRRCNSGRGCWNRKQPAIASPRNTPFLNKYTMVAEYSLKPSTEFVFQCGLEMVKNHYFWNTRSKILDSRGQQNLQGRNERGLARSGAQRSEQVNQGQLSALLSIDHITQQHANVTILTPGHQVKIRNMELPMKMHPMKLVRPYNQPALIGTSQKRAQCKVGSKTVDTFDNVALKAPSSTCYTVLAKDCSHPEKPKFAVLMKSVSSDSEEKKIKIITRRKIVEIESKGENQMRLVLNDDRVFKVENGHVAHQSDEQTLRDNGIEVETDNHDRQAVIVDFGKLSIKFNGLTAKIQLSDEYKNMQCGLCGNFNDNPEDELRKADNEPAGDVQSFHKSYTIQDEECAPQEHQRFYDNANNHKFGDDSDKQQNEVDPTSQTMIKETTHKLCFSQKPVKQCPRGWFPADEDESDTQLLKRKKVGFSCIDRSSHEAKRLKSEVRRLGTADITDYPPSFEEEVVIPVRCVAY</sequence>
<keyword evidence="1" id="KW-0732">Signal</keyword>
<accession>A0AAD4RAY6</accession>
<dbReference type="EMBL" id="JAKKPZ010000004">
    <property type="protein sequence ID" value="KAI1721942.1"/>
    <property type="molecule type" value="Genomic_DNA"/>
</dbReference>
<evidence type="ECO:0000256" key="6">
    <source>
        <dbReference type="PROSITE-ProRule" id="PRU00557"/>
    </source>
</evidence>
<dbReference type="SUPFAM" id="SSF56968">
    <property type="entry name" value="Lipovitellin-phosvitin complex, beta-sheet shell regions"/>
    <property type="match status" value="2"/>
</dbReference>
<keyword evidence="10" id="KW-0449">Lipoprotein</keyword>
<evidence type="ECO:0000256" key="1">
    <source>
        <dbReference type="ARBA" id="ARBA00022729"/>
    </source>
</evidence>
<feature type="domain" description="Vitellogenin" evidence="8">
    <location>
        <begin position="64"/>
        <end position="868"/>
    </location>
</feature>
<dbReference type="PANTHER" id="PTHR23345:SF15">
    <property type="entry name" value="VITELLOGENIN 1-RELATED"/>
    <property type="match status" value="1"/>
</dbReference>
<feature type="region of interest" description="Disordered" evidence="7">
    <location>
        <begin position="1263"/>
        <end position="1336"/>
    </location>
</feature>
<feature type="compositionally biased region" description="Basic and acidic residues" evidence="7">
    <location>
        <begin position="1306"/>
        <end position="1323"/>
    </location>
</feature>
<dbReference type="Gene3D" id="1.25.10.20">
    <property type="entry name" value="Vitellinogen, superhelical"/>
    <property type="match status" value="1"/>
</dbReference>
<feature type="region of interest" description="Disordered" evidence="7">
    <location>
        <begin position="205"/>
        <end position="246"/>
    </location>
</feature>
<comment type="caution">
    <text evidence="10">The sequence shown here is derived from an EMBL/GenBank/DDBJ whole genome shotgun (WGS) entry which is preliminary data.</text>
</comment>
<dbReference type="PROSITE" id="PS51211">
    <property type="entry name" value="VITELLOGENIN"/>
    <property type="match status" value="1"/>
</dbReference>
<organism evidence="10 11">
    <name type="scientific">Ditylenchus destructor</name>
    <dbReference type="NCBI Taxonomy" id="166010"/>
    <lineage>
        <taxon>Eukaryota</taxon>
        <taxon>Metazoa</taxon>
        <taxon>Ecdysozoa</taxon>
        <taxon>Nematoda</taxon>
        <taxon>Chromadorea</taxon>
        <taxon>Rhabditida</taxon>
        <taxon>Tylenchina</taxon>
        <taxon>Tylenchomorpha</taxon>
        <taxon>Sphaerularioidea</taxon>
        <taxon>Anguinidae</taxon>
        <taxon>Anguininae</taxon>
        <taxon>Ditylenchus</taxon>
    </lineage>
</organism>
<evidence type="ECO:0000313" key="10">
    <source>
        <dbReference type="EMBL" id="KAI1721942.1"/>
    </source>
</evidence>
<evidence type="ECO:0000256" key="5">
    <source>
        <dbReference type="PROSITE-ProRule" id="PRU00103"/>
    </source>
</evidence>
<evidence type="ECO:0000313" key="11">
    <source>
        <dbReference type="Proteomes" id="UP001201812"/>
    </source>
</evidence>
<dbReference type="PANTHER" id="PTHR23345">
    <property type="entry name" value="VITELLOGENIN-RELATED"/>
    <property type="match status" value="1"/>
</dbReference>
<name>A0AAD4RAY6_9BILA</name>
<evidence type="ECO:0000256" key="2">
    <source>
        <dbReference type="ARBA" id="ARBA00022761"/>
    </source>
</evidence>
<feature type="region of interest" description="Disordered" evidence="7">
    <location>
        <begin position="1548"/>
        <end position="1568"/>
    </location>
</feature>
<keyword evidence="3" id="KW-1015">Disulfide bond</keyword>
<dbReference type="InterPro" id="IPR015819">
    <property type="entry name" value="Lipid_transp_b-sht_shell"/>
</dbReference>
<evidence type="ECO:0000259" key="8">
    <source>
        <dbReference type="PROSITE" id="PS51211"/>
    </source>
</evidence>
<evidence type="ECO:0000259" key="9">
    <source>
        <dbReference type="PROSITE" id="PS51233"/>
    </source>
</evidence>
<feature type="compositionally biased region" description="Acidic residues" evidence="7">
    <location>
        <begin position="909"/>
        <end position="923"/>
    </location>
</feature>
<dbReference type="PROSITE" id="PS50077">
    <property type="entry name" value="HEAT_REPEAT"/>
    <property type="match status" value="1"/>
</dbReference>
<evidence type="ECO:0000256" key="3">
    <source>
        <dbReference type="ARBA" id="ARBA00023157"/>
    </source>
</evidence>
<comment type="caution">
    <text evidence="6">Lacks conserved residue(s) required for the propagation of feature annotation.</text>
</comment>
<dbReference type="InterPro" id="IPR001747">
    <property type="entry name" value="Vitellogenin_N"/>
</dbReference>
<evidence type="ECO:0000256" key="4">
    <source>
        <dbReference type="ARBA" id="ARBA00023180"/>
    </source>
</evidence>
<dbReference type="Pfam" id="PF09172">
    <property type="entry name" value="Vit_open_b-sht"/>
    <property type="match status" value="1"/>
</dbReference>
<dbReference type="Proteomes" id="UP001201812">
    <property type="component" value="Unassembled WGS sequence"/>
</dbReference>
<feature type="compositionally biased region" description="Acidic residues" evidence="7">
    <location>
        <begin position="215"/>
        <end position="226"/>
    </location>
</feature>
<dbReference type="GO" id="GO:0005319">
    <property type="term" value="F:lipid transporter activity"/>
    <property type="evidence" value="ECO:0007669"/>
    <property type="project" value="InterPro"/>
</dbReference>
<reference evidence="10" key="1">
    <citation type="submission" date="2022-01" db="EMBL/GenBank/DDBJ databases">
        <title>Genome Sequence Resource for Two Populations of Ditylenchus destructor, the Migratory Endoparasitic Phytonematode.</title>
        <authorList>
            <person name="Zhang H."/>
            <person name="Lin R."/>
            <person name="Xie B."/>
        </authorList>
    </citation>
    <scope>NUCLEOTIDE SEQUENCE</scope>
    <source>
        <strain evidence="10">BazhouSP</strain>
    </source>
</reference>
<proteinExistence type="predicted"/>
<evidence type="ECO:0000256" key="7">
    <source>
        <dbReference type="SAM" id="MobiDB-lite"/>
    </source>
</evidence>
<feature type="domain" description="VWFD" evidence="9">
    <location>
        <begin position="1634"/>
        <end position="1821"/>
    </location>
</feature>
<feature type="compositionally biased region" description="Basic residues" evidence="7">
    <location>
        <begin position="231"/>
        <end position="243"/>
    </location>
</feature>
<dbReference type="Pfam" id="PF01347">
    <property type="entry name" value="Vitellogenin_N"/>
    <property type="match status" value="1"/>
</dbReference>